<dbReference type="Proteomes" id="UP000609346">
    <property type="component" value="Unassembled WGS sequence"/>
</dbReference>
<protein>
    <submittedName>
        <fullName evidence="4">DUF3298 domain-containing protein</fullName>
    </submittedName>
</protein>
<dbReference type="InterPro" id="IPR037126">
    <property type="entry name" value="PdaC/RsiV-like_sf"/>
</dbReference>
<comment type="caution">
    <text evidence="4">The sequence shown here is derived from an EMBL/GenBank/DDBJ whole genome shotgun (WGS) entry which is preliminary data.</text>
</comment>
<evidence type="ECO:0000259" key="2">
    <source>
        <dbReference type="Pfam" id="PF11738"/>
    </source>
</evidence>
<dbReference type="SUPFAM" id="SSF55383">
    <property type="entry name" value="Copper amine oxidase, domain N"/>
    <property type="match status" value="1"/>
</dbReference>
<dbReference type="Pfam" id="PF11738">
    <property type="entry name" value="DUF3298"/>
    <property type="match status" value="1"/>
</dbReference>
<dbReference type="InterPro" id="IPR012854">
    <property type="entry name" value="Cu_amine_oxidase-like_N"/>
</dbReference>
<dbReference type="InterPro" id="IPR021729">
    <property type="entry name" value="DUF3298"/>
</dbReference>
<dbReference type="InterPro" id="IPR025303">
    <property type="entry name" value="PdaC"/>
</dbReference>
<keyword evidence="5" id="KW-1185">Reference proteome</keyword>
<dbReference type="InterPro" id="IPR036582">
    <property type="entry name" value="Mao_N_sf"/>
</dbReference>
<name>A0ABR8MX14_9BACL</name>
<dbReference type="Gene3D" id="3.90.640.20">
    <property type="entry name" value="Heat-shock cognate protein, ATPase"/>
    <property type="match status" value="1"/>
</dbReference>
<reference evidence="4 5" key="1">
    <citation type="submission" date="2020-09" db="EMBL/GenBank/DDBJ databases">
        <title>Paenibacillus sp. strain PR3 16S rRNA gene Genome sequencing and assembly.</title>
        <authorList>
            <person name="Kim J."/>
        </authorList>
    </citation>
    <scope>NUCLEOTIDE SEQUENCE [LARGE SCALE GENOMIC DNA]</scope>
    <source>
        <strain evidence="4 5">PR3</strain>
    </source>
</reference>
<gene>
    <name evidence="4" type="ORF">H8B09_16850</name>
</gene>
<dbReference type="Pfam" id="PF07833">
    <property type="entry name" value="Cu_amine_oxidN1"/>
    <property type="match status" value="1"/>
</dbReference>
<dbReference type="Pfam" id="PF13739">
    <property type="entry name" value="PdaC"/>
    <property type="match status" value="1"/>
</dbReference>
<evidence type="ECO:0000313" key="4">
    <source>
        <dbReference type="EMBL" id="MBD3920433.1"/>
    </source>
</evidence>
<feature type="domain" description="Deacetylase PdaC" evidence="3">
    <location>
        <begin position="58"/>
        <end position="150"/>
    </location>
</feature>
<proteinExistence type="predicted"/>
<feature type="domain" description="Copper amine oxidase-like N-terminal" evidence="1">
    <location>
        <begin position="277"/>
        <end position="359"/>
    </location>
</feature>
<evidence type="ECO:0000313" key="5">
    <source>
        <dbReference type="Proteomes" id="UP000609346"/>
    </source>
</evidence>
<dbReference type="Gene3D" id="3.30.457.10">
    <property type="entry name" value="Copper amine oxidase-like, N-terminal domain"/>
    <property type="match status" value="1"/>
</dbReference>
<dbReference type="EMBL" id="JACXZA010000004">
    <property type="protein sequence ID" value="MBD3920433.1"/>
    <property type="molecule type" value="Genomic_DNA"/>
</dbReference>
<evidence type="ECO:0000259" key="3">
    <source>
        <dbReference type="Pfam" id="PF13739"/>
    </source>
</evidence>
<feature type="domain" description="DUF3298" evidence="2">
    <location>
        <begin position="175"/>
        <end position="241"/>
    </location>
</feature>
<accession>A0ABR8MX14</accession>
<evidence type="ECO:0000259" key="1">
    <source>
        <dbReference type="Pfam" id="PF07833"/>
    </source>
</evidence>
<dbReference type="RefSeq" id="WP_191204732.1">
    <property type="nucleotide sequence ID" value="NZ_JACXZA010000004.1"/>
</dbReference>
<organism evidence="4 5">
    <name type="scientific">Paenibacillus terricola</name>
    <dbReference type="NCBI Taxonomy" id="2763503"/>
    <lineage>
        <taxon>Bacteria</taxon>
        <taxon>Bacillati</taxon>
        <taxon>Bacillota</taxon>
        <taxon>Bacilli</taxon>
        <taxon>Bacillales</taxon>
        <taxon>Paenibacillaceae</taxon>
        <taxon>Paenibacillus</taxon>
    </lineage>
</organism>
<sequence>MRQSVLKLSVAFSLCVGAIGVGGIVPVSADTLFSPVKAVPILAKLSQAVTIQEQILTSKTDLLSTNIRVPQLAGMLDMHYQEELNWILLSHAQQDLANWEQEAASASEQAAADGYAFRPYELYISYALKSDGADNGIVSLVVTTEGFTGGTSAPRVDTYTIRNASEATRVTLPELFGTDYKTIIDAQVRKEISANPDQYFADDFKGIGEEQSFHVENNEAVIVFQKYSIAPGYVGSPEFRLALDNPSTSEGAGSSDAFVISLNGKQKAVVALTEEGSKAAILPLREVAEALGLKIKWNAENRSAEVTTADSSFKTTVVTGKDAYSVNQKTRSLGAAPILMEGKLYVPVRFFSEVVGATILFSE</sequence>
<dbReference type="Gene3D" id="3.30.565.40">
    <property type="entry name" value="Fervidobacterium nodosum Rt17-B1 like"/>
    <property type="match status" value="1"/>
</dbReference>